<dbReference type="Pfam" id="PF00419">
    <property type="entry name" value="Fimbrial"/>
    <property type="match status" value="1"/>
</dbReference>
<evidence type="ECO:0000256" key="1">
    <source>
        <dbReference type="SAM" id="SignalP"/>
    </source>
</evidence>
<proteinExistence type="predicted"/>
<dbReference type="PANTHER" id="PTHR33420:SF26">
    <property type="entry name" value="FIMBRIAL SUBUNIT"/>
    <property type="match status" value="1"/>
</dbReference>
<dbReference type="Proteomes" id="UP001139290">
    <property type="component" value="Unassembled WGS sequence"/>
</dbReference>
<sequence length="180" mass="17818">MKINKLVIAVGVGLVMASGSALALPGADSGHGTVTFTGTIIDAPCSIAPDSIDQTVSLGQISNKVLEGGGKSTPVPFQIKLEDCNVESLTDKTVTTTFDGTPAGSATDLFAIAGTASGAGVAVTADDGVPVTLGEAASTTGIMSGDNELNFAAYLTALDASSAIVPGDFTSVANFTLAYN</sequence>
<accession>A0ABT1B6E9</accession>
<dbReference type="InterPro" id="IPR008966">
    <property type="entry name" value="Adhesion_dom_sf"/>
</dbReference>
<dbReference type="InterPro" id="IPR000259">
    <property type="entry name" value="Adhesion_dom_fimbrial"/>
</dbReference>
<keyword evidence="4" id="KW-1185">Reference proteome</keyword>
<evidence type="ECO:0000313" key="4">
    <source>
        <dbReference type="Proteomes" id="UP001139290"/>
    </source>
</evidence>
<dbReference type="InterPro" id="IPR050263">
    <property type="entry name" value="Bact_Fimbrial_Adh_Pro"/>
</dbReference>
<reference evidence="3" key="1">
    <citation type="submission" date="2021-11" db="EMBL/GenBank/DDBJ databases">
        <title>Citrobacter meridianamericanus sp. nov. isolated from soil.</title>
        <authorList>
            <person name="Furlan J.P.R."/>
            <person name="Stehling E.G."/>
        </authorList>
    </citation>
    <scope>NUCLEOTIDE SEQUENCE</scope>
    <source>
        <strain evidence="3">BR102</strain>
    </source>
</reference>
<dbReference type="InterPro" id="IPR036937">
    <property type="entry name" value="Adhesion_dom_fimbrial_sf"/>
</dbReference>
<comment type="caution">
    <text evidence="3">The sequence shown here is derived from an EMBL/GenBank/DDBJ whole genome shotgun (WGS) entry which is preliminary data.</text>
</comment>
<name>A0ABT1B6E9_9ENTR</name>
<feature type="domain" description="Fimbrial-type adhesion" evidence="2">
    <location>
        <begin position="35"/>
        <end position="179"/>
    </location>
</feature>
<feature type="chain" id="PRO_5047489867" evidence="1">
    <location>
        <begin position="24"/>
        <end position="180"/>
    </location>
</feature>
<evidence type="ECO:0000259" key="2">
    <source>
        <dbReference type="Pfam" id="PF00419"/>
    </source>
</evidence>
<protein>
    <submittedName>
        <fullName evidence="3">Type 1 fimbrial protein</fullName>
    </submittedName>
</protein>
<dbReference type="EMBL" id="JAJJVQ010000002">
    <property type="protein sequence ID" value="MCO5781426.1"/>
    <property type="molecule type" value="Genomic_DNA"/>
</dbReference>
<dbReference type="SUPFAM" id="SSF49401">
    <property type="entry name" value="Bacterial adhesins"/>
    <property type="match status" value="1"/>
</dbReference>
<organism evidence="3 4">
    <name type="scientific">Citrobacter meridianamericanus</name>
    <dbReference type="NCBI Taxonomy" id="2894201"/>
    <lineage>
        <taxon>Bacteria</taxon>
        <taxon>Pseudomonadati</taxon>
        <taxon>Pseudomonadota</taxon>
        <taxon>Gammaproteobacteria</taxon>
        <taxon>Enterobacterales</taxon>
        <taxon>Enterobacteriaceae</taxon>
        <taxon>Citrobacter</taxon>
    </lineage>
</organism>
<evidence type="ECO:0000313" key="3">
    <source>
        <dbReference type="EMBL" id="MCO5781426.1"/>
    </source>
</evidence>
<dbReference type="RefSeq" id="WP_151217990.1">
    <property type="nucleotide sequence ID" value="NZ_CP101036.1"/>
</dbReference>
<gene>
    <name evidence="3" type="ORF">LOD26_08800</name>
</gene>
<keyword evidence="1" id="KW-0732">Signal</keyword>
<dbReference type="PANTHER" id="PTHR33420">
    <property type="entry name" value="FIMBRIAL SUBUNIT ELFA-RELATED"/>
    <property type="match status" value="1"/>
</dbReference>
<dbReference type="Gene3D" id="2.60.40.1090">
    <property type="entry name" value="Fimbrial-type adhesion domain"/>
    <property type="match status" value="1"/>
</dbReference>
<feature type="signal peptide" evidence="1">
    <location>
        <begin position="1"/>
        <end position="23"/>
    </location>
</feature>